<feature type="compositionally biased region" description="Polar residues" evidence="1">
    <location>
        <begin position="23"/>
        <end position="33"/>
    </location>
</feature>
<dbReference type="AlphaFoldDB" id="A0A4S4MN20"/>
<evidence type="ECO:0000313" key="3">
    <source>
        <dbReference type="EMBL" id="THH27249.1"/>
    </source>
</evidence>
<keyword evidence="4" id="KW-1185">Reference proteome</keyword>
<organism evidence="3 4">
    <name type="scientific">Antrodiella citrinella</name>
    <dbReference type="NCBI Taxonomy" id="2447956"/>
    <lineage>
        <taxon>Eukaryota</taxon>
        <taxon>Fungi</taxon>
        <taxon>Dikarya</taxon>
        <taxon>Basidiomycota</taxon>
        <taxon>Agaricomycotina</taxon>
        <taxon>Agaricomycetes</taxon>
        <taxon>Polyporales</taxon>
        <taxon>Steccherinaceae</taxon>
        <taxon>Antrodiella</taxon>
    </lineage>
</organism>
<feature type="region of interest" description="Disordered" evidence="1">
    <location>
        <begin position="1"/>
        <end position="48"/>
    </location>
</feature>
<gene>
    <name evidence="3" type="ORF">EUX98_g6936</name>
</gene>
<sequence>MATYGQYSDQQDHHYNPYDNDAQPHQSYVQSGYNDAAGYGASYRDDEPTIAPVPVNKEREERSVFEDSPNFTGSVEPNIVMTLLLWVEPPNVTISDITPPTDGSAVQITDGPGVTVNLGVNISVSNPNFFSVKFTDIKADVFYPINNTLLGGGEVKNLEIKSNSATNFSLPFQLNYTLAEDPNLSILEDLASRCGFVSGSTTSQISVNYKITVAFRVLFIPIKPTISNTIKFNCPFTASQIEGLLKSAGLGDLSSILPTLLKLF</sequence>
<protein>
    <recommendedName>
        <fullName evidence="2">Late embryogenesis abundant protein LEA-2 subgroup domain-containing protein</fullName>
    </recommendedName>
</protein>
<dbReference type="Proteomes" id="UP000308730">
    <property type="component" value="Unassembled WGS sequence"/>
</dbReference>
<dbReference type="EMBL" id="SGPM01000267">
    <property type="protein sequence ID" value="THH27249.1"/>
    <property type="molecule type" value="Genomic_DNA"/>
</dbReference>
<name>A0A4S4MN20_9APHY</name>
<comment type="caution">
    <text evidence="3">The sequence shown here is derived from an EMBL/GenBank/DDBJ whole genome shotgun (WGS) entry which is preliminary data.</text>
</comment>
<accession>A0A4S4MN20</accession>
<dbReference type="OrthoDB" id="20273at2759"/>
<reference evidence="3 4" key="1">
    <citation type="submission" date="2019-02" db="EMBL/GenBank/DDBJ databases">
        <title>Genome sequencing of the rare red list fungi Antrodiella citrinella (Flaviporus citrinellus).</title>
        <authorList>
            <person name="Buettner E."/>
            <person name="Kellner H."/>
        </authorList>
    </citation>
    <scope>NUCLEOTIDE SEQUENCE [LARGE SCALE GENOMIC DNA]</scope>
    <source>
        <strain evidence="3 4">DSM 108506</strain>
    </source>
</reference>
<dbReference type="InterPro" id="IPR004864">
    <property type="entry name" value="LEA_2"/>
</dbReference>
<dbReference type="Pfam" id="PF03168">
    <property type="entry name" value="LEA_2"/>
    <property type="match status" value="1"/>
</dbReference>
<dbReference type="Gene3D" id="2.60.40.1820">
    <property type="match status" value="1"/>
</dbReference>
<dbReference type="SUPFAM" id="SSF117070">
    <property type="entry name" value="LEA14-like"/>
    <property type="match status" value="1"/>
</dbReference>
<proteinExistence type="predicted"/>
<evidence type="ECO:0000259" key="2">
    <source>
        <dbReference type="Pfam" id="PF03168"/>
    </source>
</evidence>
<evidence type="ECO:0000256" key="1">
    <source>
        <dbReference type="SAM" id="MobiDB-lite"/>
    </source>
</evidence>
<evidence type="ECO:0000313" key="4">
    <source>
        <dbReference type="Proteomes" id="UP000308730"/>
    </source>
</evidence>
<feature type="domain" description="Late embryogenesis abundant protein LEA-2 subgroup" evidence="2">
    <location>
        <begin position="122"/>
        <end position="222"/>
    </location>
</feature>